<organism evidence="1 2">
    <name type="scientific">Parasitella parasitica</name>
    <dbReference type="NCBI Taxonomy" id="35722"/>
    <lineage>
        <taxon>Eukaryota</taxon>
        <taxon>Fungi</taxon>
        <taxon>Fungi incertae sedis</taxon>
        <taxon>Mucoromycota</taxon>
        <taxon>Mucoromycotina</taxon>
        <taxon>Mucoromycetes</taxon>
        <taxon>Mucorales</taxon>
        <taxon>Mucorineae</taxon>
        <taxon>Mucoraceae</taxon>
        <taxon>Parasitella</taxon>
    </lineage>
</organism>
<sequence length="85" mass="9463">MGGYPSMQAWQCLQSSLLSRNSAASDDVAKRATSTSRSLCPMQIFGGRNKLGKIAITKSVGDHTHPLARDIRTYMQHSERWIPRT</sequence>
<gene>
    <name evidence="1" type="primary">PARPA_01016.1 scaffold 1359</name>
</gene>
<dbReference type="OrthoDB" id="2280694at2759"/>
<protein>
    <submittedName>
        <fullName evidence="1">Uncharacterized protein</fullName>
    </submittedName>
</protein>
<evidence type="ECO:0000313" key="1">
    <source>
        <dbReference type="EMBL" id="CEP07708.1"/>
    </source>
</evidence>
<evidence type="ECO:0000313" key="2">
    <source>
        <dbReference type="Proteomes" id="UP000054107"/>
    </source>
</evidence>
<proteinExistence type="predicted"/>
<name>A0A0B7MX55_9FUNG</name>
<accession>A0A0B7MX55</accession>
<reference evidence="1 2" key="1">
    <citation type="submission" date="2014-09" db="EMBL/GenBank/DDBJ databases">
        <authorList>
            <person name="Ellenberger Sabrina"/>
        </authorList>
    </citation>
    <scope>NUCLEOTIDE SEQUENCE [LARGE SCALE GENOMIC DNA]</scope>
    <source>
        <strain evidence="1 2">CBS 412.66</strain>
    </source>
</reference>
<dbReference type="EMBL" id="LN719426">
    <property type="protein sequence ID" value="CEP07708.1"/>
    <property type="molecule type" value="Genomic_DNA"/>
</dbReference>
<dbReference type="AlphaFoldDB" id="A0A0B7MX55"/>
<dbReference type="Proteomes" id="UP000054107">
    <property type="component" value="Unassembled WGS sequence"/>
</dbReference>
<keyword evidence="2" id="KW-1185">Reference proteome</keyword>